<dbReference type="CDD" id="cd01146">
    <property type="entry name" value="FhuD"/>
    <property type="match status" value="1"/>
</dbReference>
<evidence type="ECO:0000259" key="7">
    <source>
        <dbReference type="PROSITE" id="PS50983"/>
    </source>
</evidence>
<dbReference type="PANTHER" id="PTHR30532">
    <property type="entry name" value="IRON III DICITRATE-BINDING PERIPLASMIC PROTEIN"/>
    <property type="match status" value="1"/>
</dbReference>
<evidence type="ECO:0000256" key="3">
    <source>
        <dbReference type="ARBA" id="ARBA00022448"/>
    </source>
</evidence>
<sequence>MSSALPRAGRRALRPLQLAAVAAAAALALAACSSSGDATGDSTADATAQSTDAPAPDLFPVTIPNTFGATTIDSKPKRVATVNWGNHDVPIALGIVPVGIQKSTYGDDDSDGVLPWTFEGLEAIGGTGDTLPELFDETDGIPFESVANTAPDVVLAAYSGLTEEDWNTLQGIAPTVSYPVAAWGTNWKDMALIDGQALGLGEQAQALVDDVEAKIADGLAARPDIEGKTFAYAWIDPANPSTISVYTPLDARVQLVNDLGMTDAPSIVELAGDSQEFFLSVSAEQADTLADVDVLVVYGDDTTLATLQADPLLNKIPAVARGSVAVVPDATPLAAATSGPTVLSVPWALDDYLDLFEAAAKKVG</sequence>
<feature type="region of interest" description="Disordered" evidence="5">
    <location>
        <begin position="38"/>
        <end position="59"/>
    </location>
</feature>
<dbReference type="PANTHER" id="PTHR30532:SF24">
    <property type="entry name" value="FERRIC ENTEROBACTIN-BINDING PERIPLASMIC PROTEIN FEPB"/>
    <property type="match status" value="1"/>
</dbReference>
<organism evidence="8 9">
    <name type="scientific">Cellulomonas gelida</name>
    <dbReference type="NCBI Taxonomy" id="1712"/>
    <lineage>
        <taxon>Bacteria</taxon>
        <taxon>Bacillati</taxon>
        <taxon>Actinomycetota</taxon>
        <taxon>Actinomycetes</taxon>
        <taxon>Micrococcales</taxon>
        <taxon>Cellulomonadaceae</taxon>
        <taxon>Cellulomonas</taxon>
    </lineage>
</organism>
<evidence type="ECO:0000256" key="6">
    <source>
        <dbReference type="SAM" id="SignalP"/>
    </source>
</evidence>
<dbReference type="InterPro" id="IPR002491">
    <property type="entry name" value="ABC_transptr_periplasmic_BD"/>
</dbReference>
<keyword evidence="3" id="KW-0813">Transport</keyword>
<dbReference type="Proteomes" id="UP000320461">
    <property type="component" value="Unassembled WGS sequence"/>
</dbReference>
<proteinExistence type="inferred from homology"/>
<evidence type="ECO:0000256" key="5">
    <source>
        <dbReference type="SAM" id="MobiDB-lite"/>
    </source>
</evidence>
<keyword evidence="9" id="KW-1185">Reference proteome</keyword>
<evidence type="ECO:0000313" key="8">
    <source>
        <dbReference type="EMBL" id="GEA83674.1"/>
    </source>
</evidence>
<comment type="similarity">
    <text evidence="2">Belongs to the bacterial solute-binding protein 8 family.</text>
</comment>
<gene>
    <name evidence="8" type="ORF">CGE01nite_09250</name>
</gene>
<keyword evidence="4 6" id="KW-0732">Signal</keyword>
<dbReference type="EMBL" id="BJLQ01000006">
    <property type="protein sequence ID" value="GEA83674.1"/>
    <property type="molecule type" value="Genomic_DNA"/>
</dbReference>
<reference evidence="8 9" key="1">
    <citation type="submission" date="2019-06" db="EMBL/GenBank/DDBJ databases">
        <title>Whole genome shotgun sequence of Cellulomonas gelida NBRC 3748.</title>
        <authorList>
            <person name="Hosoyama A."/>
            <person name="Uohara A."/>
            <person name="Ohji S."/>
            <person name="Ichikawa N."/>
        </authorList>
    </citation>
    <scope>NUCLEOTIDE SEQUENCE [LARGE SCALE GENOMIC DNA]</scope>
    <source>
        <strain evidence="8 9">NBRC 3748</strain>
    </source>
</reference>
<dbReference type="GO" id="GO:1901678">
    <property type="term" value="P:iron coordination entity transport"/>
    <property type="evidence" value="ECO:0007669"/>
    <property type="project" value="UniProtKB-ARBA"/>
</dbReference>
<dbReference type="SUPFAM" id="SSF53807">
    <property type="entry name" value="Helical backbone' metal receptor"/>
    <property type="match status" value="1"/>
</dbReference>
<feature type="chain" id="PRO_5039083050" evidence="6">
    <location>
        <begin position="31"/>
        <end position="364"/>
    </location>
</feature>
<comment type="subcellular location">
    <subcellularLocation>
        <location evidence="1">Cell envelope</location>
    </subcellularLocation>
</comment>
<protein>
    <submittedName>
        <fullName evidence="8">Periplasmic binding protein</fullName>
    </submittedName>
</protein>
<dbReference type="PROSITE" id="PS50983">
    <property type="entry name" value="FE_B12_PBP"/>
    <property type="match status" value="1"/>
</dbReference>
<dbReference type="OrthoDB" id="1846031at2"/>
<dbReference type="InterPro" id="IPR051313">
    <property type="entry name" value="Bact_iron-sidero_bind"/>
</dbReference>
<evidence type="ECO:0000256" key="4">
    <source>
        <dbReference type="ARBA" id="ARBA00022729"/>
    </source>
</evidence>
<dbReference type="RefSeq" id="WP_141369247.1">
    <property type="nucleotide sequence ID" value="NZ_BJLQ01000006.1"/>
</dbReference>
<feature type="signal peptide" evidence="6">
    <location>
        <begin position="1"/>
        <end position="30"/>
    </location>
</feature>
<evidence type="ECO:0000256" key="1">
    <source>
        <dbReference type="ARBA" id="ARBA00004196"/>
    </source>
</evidence>
<feature type="domain" description="Fe/B12 periplasmic-binding" evidence="7">
    <location>
        <begin position="78"/>
        <end position="360"/>
    </location>
</feature>
<accession>A0A4Y3KJZ4</accession>
<evidence type="ECO:0000313" key="9">
    <source>
        <dbReference type="Proteomes" id="UP000320461"/>
    </source>
</evidence>
<comment type="caution">
    <text evidence="8">The sequence shown here is derived from an EMBL/GenBank/DDBJ whole genome shotgun (WGS) entry which is preliminary data.</text>
</comment>
<dbReference type="Pfam" id="PF01497">
    <property type="entry name" value="Peripla_BP_2"/>
    <property type="match status" value="1"/>
</dbReference>
<dbReference type="PROSITE" id="PS51257">
    <property type="entry name" value="PROKAR_LIPOPROTEIN"/>
    <property type="match status" value="1"/>
</dbReference>
<evidence type="ECO:0000256" key="2">
    <source>
        <dbReference type="ARBA" id="ARBA00008814"/>
    </source>
</evidence>
<name>A0A4Y3KJZ4_9CELL</name>
<dbReference type="GO" id="GO:0030288">
    <property type="term" value="C:outer membrane-bounded periplasmic space"/>
    <property type="evidence" value="ECO:0007669"/>
    <property type="project" value="TreeGrafter"/>
</dbReference>
<dbReference type="Gene3D" id="3.40.50.1980">
    <property type="entry name" value="Nitrogenase molybdenum iron protein domain"/>
    <property type="match status" value="2"/>
</dbReference>
<feature type="compositionally biased region" description="Low complexity" evidence="5">
    <location>
        <begin position="38"/>
        <end position="56"/>
    </location>
</feature>
<dbReference type="AlphaFoldDB" id="A0A4Y3KJZ4"/>